<reference evidence="1 2" key="1">
    <citation type="submission" date="2017-09" db="EMBL/GenBank/DDBJ databases">
        <authorList>
            <person name="Ehlers B."/>
            <person name="Leendertz F.H."/>
        </authorList>
    </citation>
    <scope>NUCLEOTIDE SEQUENCE [LARGE SCALE GENOMIC DNA]</scope>
    <source>
        <strain evidence="1 2">DSM 18289</strain>
    </source>
</reference>
<keyword evidence="2" id="KW-1185">Reference proteome</keyword>
<dbReference type="Proteomes" id="UP000219439">
    <property type="component" value="Unassembled WGS sequence"/>
</dbReference>
<evidence type="ECO:0000313" key="1">
    <source>
        <dbReference type="EMBL" id="SNZ21201.1"/>
    </source>
</evidence>
<organism evidence="1 2">
    <name type="scientific">Cohaesibacter gelatinilyticus</name>
    <dbReference type="NCBI Taxonomy" id="372072"/>
    <lineage>
        <taxon>Bacteria</taxon>
        <taxon>Pseudomonadati</taxon>
        <taxon>Pseudomonadota</taxon>
        <taxon>Alphaproteobacteria</taxon>
        <taxon>Hyphomicrobiales</taxon>
        <taxon>Cohaesibacteraceae</taxon>
    </lineage>
</organism>
<dbReference type="AlphaFoldDB" id="A0A285PMT8"/>
<sequence length="273" mass="32073">MNVSKFWRPERRNRRIGTKSSGYSQSNDMRIPSSWCDKTGKLTLFHELLERPYEMEAIIYGCDITILYETPKEGFSYGCSPADVIKLLKLVAIDVPPLPDIIVFRQPTRKQRQQNPVWGRFFYYSEFGKHKGSAIVLEAQKIGDSLIWPRRMSLEDRDEYNRLNDDGHRFVETKRDFRAELTEDAIRSTLLFRTFLHELGHWADYSYKVIFGNSAIDGEYDNDTAEDLYFARPTSEREVYAHAFADKYRKRLKNAGEIPFAPEPFELPERMQE</sequence>
<dbReference type="EMBL" id="OBEL01000007">
    <property type="protein sequence ID" value="SNZ21201.1"/>
    <property type="molecule type" value="Genomic_DNA"/>
</dbReference>
<name>A0A285PMT8_9HYPH</name>
<accession>A0A285PMT8</accession>
<proteinExistence type="predicted"/>
<evidence type="ECO:0000313" key="2">
    <source>
        <dbReference type="Proteomes" id="UP000219439"/>
    </source>
</evidence>
<gene>
    <name evidence="1" type="ORF">SAMN06265368_4318</name>
</gene>
<protein>
    <submittedName>
        <fullName evidence="1">Uncharacterized protein</fullName>
    </submittedName>
</protein>